<gene>
    <name evidence="6" type="ORF">SDC9_82548</name>
</gene>
<protein>
    <recommendedName>
        <fullName evidence="7">LysM domain-containing protein</fullName>
    </recommendedName>
</protein>
<feature type="compositionally biased region" description="Polar residues" evidence="2">
    <location>
        <begin position="23"/>
        <end position="34"/>
    </location>
</feature>
<evidence type="ECO:0000259" key="4">
    <source>
        <dbReference type="PROSITE" id="PS51109"/>
    </source>
</evidence>
<dbReference type="InterPro" id="IPR011098">
    <property type="entry name" value="G5_dom"/>
</dbReference>
<evidence type="ECO:0000256" key="3">
    <source>
        <dbReference type="SAM" id="Phobius"/>
    </source>
</evidence>
<evidence type="ECO:0000313" key="6">
    <source>
        <dbReference type="EMBL" id="MPM35954.1"/>
    </source>
</evidence>
<keyword evidence="3" id="KW-0812">Transmembrane</keyword>
<feature type="region of interest" description="Disordered" evidence="2">
    <location>
        <begin position="1"/>
        <end position="42"/>
    </location>
</feature>
<accession>A0A644ZDI6</accession>
<organism evidence="6">
    <name type="scientific">bioreactor metagenome</name>
    <dbReference type="NCBI Taxonomy" id="1076179"/>
    <lineage>
        <taxon>unclassified sequences</taxon>
        <taxon>metagenomes</taxon>
        <taxon>ecological metagenomes</taxon>
    </lineage>
</organism>
<dbReference type="PROSITE" id="PS51782">
    <property type="entry name" value="LYSM"/>
    <property type="match status" value="1"/>
</dbReference>
<dbReference type="InterPro" id="IPR018392">
    <property type="entry name" value="LysM"/>
</dbReference>
<feature type="domain" description="G5" evidence="4">
    <location>
        <begin position="284"/>
        <end position="363"/>
    </location>
</feature>
<feature type="domain" description="LysM" evidence="5">
    <location>
        <begin position="233"/>
        <end position="277"/>
    </location>
</feature>
<dbReference type="Pfam" id="PF01476">
    <property type="entry name" value="LysM"/>
    <property type="match status" value="1"/>
</dbReference>
<comment type="caution">
    <text evidence="6">The sequence shown here is derived from an EMBL/GenBank/DDBJ whole genome shotgun (WGS) entry which is preliminary data.</text>
</comment>
<evidence type="ECO:0008006" key="7">
    <source>
        <dbReference type="Google" id="ProtNLM"/>
    </source>
</evidence>
<evidence type="ECO:0000256" key="2">
    <source>
        <dbReference type="SAM" id="MobiDB-lite"/>
    </source>
</evidence>
<keyword evidence="3" id="KW-0472">Membrane</keyword>
<feature type="compositionally biased region" description="Basic residues" evidence="2">
    <location>
        <begin position="1"/>
        <end position="19"/>
    </location>
</feature>
<evidence type="ECO:0000256" key="1">
    <source>
        <dbReference type="ARBA" id="ARBA00022729"/>
    </source>
</evidence>
<dbReference type="InterPro" id="IPR036779">
    <property type="entry name" value="LysM_dom_sf"/>
</dbReference>
<dbReference type="Gene3D" id="3.10.350.10">
    <property type="entry name" value="LysM domain"/>
    <property type="match status" value="1"/>
</dbReference>
<name>A0A644ZDI6_9ZZZZ</name>
<dbReference type="PROSITE" id="PS51109">
    <property type="entry name" value="G5"/>
    <property type="match status" value="1"/>
</dbReference>
<dbReference type="AlphaFoldDB" id="A0A644ZDI6"/>
<sequence>MDEKRRKSSSSRQQRRHTSSHTQLSGSEIDSQDNMSRRKKERLRKQMHYDKYRRVMFIGITVAVIAIACIIGFATRRNGSEVFVNGESVGIVQTRKITDADVIKSVTAMLAEQSGTNVQIMDEITVKGVHVTSKVTPLTTETLLAKLRDSVAYNIESYAIAVNGNVVVTLKNQDEAKQVLDYVNKKYTPEGVENATTTYAEDVQVVSQYVSSDSIMSVEDAKTKITMGESVTETHEIASGETLSSIASKYSMKLQQLYDLNGLSSKSKIFAGEKLTVQSNKPIITVKTTVTSTENITTPKEIEYQYDNTKSSSYKKIIQKGTDGVSQVTKEKVYVNGVFQSENTVSTKTVTEAAKEVVCIGTK</sequence>
<keyword evidence="3" id="KW-1133">Transmembrane helix</keyword>
<dbReference type="Pfam" id="PF07501">
    <property type="entry name" value="G5"/>
    <property type="match status" value="1"/>
</dbReference>
<evidence type="ECO:0000259" key="5">
    <source>
        <dbReference type="PROSITE" id="PS51782"/>
    </source>
</evidence>
<dbReference type="Gene3D" id="2.20.230.10">
    <property type="entry name" value="Resuscitation-promoting factor rpfb"/>
    <property type="match status" value="1"/>
</dbReference>
<dbReference type="SUPFAM" id="SSF54106">
    <property type="entry name" value="LysM domain"/>
    <property type="match status" value="1"/>
</dbReference>
<dbReference type="SMART" id="SM01208">
    <property type="entry name" value="G5"/>
    <property type="match status" value="1"/>
</dbReference>
<dbReference type="CDD" id="cd00118">
    <property type="entry name" value="LysM"/>
    <property type="match status" value="1"/>
</dbReference>
<reference evidence="6" key="1">
    <citation type="submission" date="2019-08" db="EMBL/GenBank/DDBJ databases">
        <authorList>
            <person name="Kucharzyk K."/>
            <person name="Murdoch R.W."/>
            <person name="Higgins S."/>
            <person name="Loffler F."/>
        </authorList>
    </citation>
    <scope>NUCLEOTIDE SEQUENCE</scope>
</reference>
<feature type="transmembrane region" description="Helical" evidence="3">
    <location>
        <begin position="55"/>
        <end position="74"/>
    </location>
</feature>
<dbReference type="SMART" id="SM00257">
    <property type="entry name" value="LysM"/>
    <property type="match status" value="1"/>
</dbReference>
<dbReference type="EMBL" id="VSSQ01007447">
    <property type="protein sequence ID" value="MPM35954.1"/>
    <property type="molecule type" value="Genomic_DNA"/>
</dbReference>
<keyword evidence="1" id="KW-0732">Signal</keyword>
<proteinExistence type="predicted"/>